<protein>
    <submittedName>
        <fullName evidence="1">Uncharacterized protein</fullName>
    </submittedName>
</protein>
<dbReference type="Proteomes" id="UP000187609">
    <property type="component" value="Unassembled WGS sequence"/>
</dbReference>
<proteinExistence type="predicted"/>
<gene>
    <name evidence="1" type="ORF">A4A49_59239</name>
</gene>
<reference evidence="1" key="1">
    <citation type="submission" date="2016-11" db="EMBL/GenBank/DDBJ databases">
        <title>The genome of Nicotiana attenuata.</title>
        <authorList>
            <person name="Xu S."/>
            <person name="Brockmoeller T."/>
            <person name="Gaquerel E."/>
            <person name="Navarro A."/>
            <person name="Kuhl H."/>
            <person name="Gase K."/>
            <person name="Ling Z."/>
            <person name="Zhou W."/>
            <person name="Kreitzer C."/>
            <person name="Stanke M."/>
            <person name="Tang H."/>
            <person name="Lyons E."/>
            <person name="Pandey P."/>
            <person name="Pandey S.P."/>
            <person name="Timmermann B."/>
            <person name="Baldwin I.T."/>
        </authorList>
    </citation>
    <scope>NUCLEOTIDE SEQUENCE [LARGE SCALE GENOMIC DNA]</scope>
    <source>
        <strain evidence="1">UT</strain>
    </source>
</reference>
<feature type="non-terminal residue" evidence="1">
    <location>
        <position position="127"/>
    </location>
</feature>
<dbReference type="EMBL" id="MJEQ01000287">
    <property type="protein sequence ID" value="OIT37632.1"/>
    <property type="molecule type" value="Genomic_DNA"/>
</dbReference>
<dbReference type="AlphaFoldDB" id="A0A314L7W3"/>
<accession>A0A314L7W3</accession>
<comment type="caution">
    <text evidence="1">The sequence shown here is derived from an EMBL/GenBank/DDBJ whole genome shotgun (WGS) entry which is preliminary data.</text>
</comment>
<evidence type="ECO:0000313" key="1">
    <source>
        <dbReference type="EMBL" id="OIT37632.1"/>
    </source>
</evidence>
<name>A0A314L7W3_NICAT</name>
<keyword evidence="2" id="KW-1185">Reference proteome</keyword>
<organism evidence="1 2">
    <name type="scientific">Nicotiana attenuata</name>
    <name type="common">Coyote tobacco</name>
    <dbReference type="NCBI Taxonomy" id="49451"/>
    <lineage>
        <taxon>Eukaryota</taxon>
        <taxon>Viridiplantae</taxon>
        <taxon>Streptophyta</taxon>
        <taxon>Embryophyta</taxon>
        <taxon>Tracheophyta</taxon>
        <taxon>Spermatophyta</taxon>
        <taxon>Magnoliopsida</taxon>
        <taxon>eudicotyledons</taxon>
        <taxon>Gunneridae</taxon>
        <taxon>Pentapetalae</taxon>
        <taxon>asterids</taxon>
        <taxon>lamiids</taxon>
        <taxon>Solanales</taxon>
        <taxon>Solanaceae</taxon>
        <taxon>Nicotianoideae</taxon>
        <taxon>Nicotianeae</taxon>
        <taxon>Nicotiana</taxon>
    </lineage>
</organism>
<evidence type="ECO:0000313" key="2">
    <source>
        <dbReference type="Proteomes" id="UP000187609"/>
    </source>
</evidence>
<dbReference type="Gramene" id="OIT37632">
    <property type="protein sequence ID" value="OIT37632"/>
    <property type="gene ID" value="A4A49_59239"/>
</dbReference>
<sequence length="127" mass="14040">MTPNPGNVSSVLPYNGTDRVVVGNGTQLPISYTGHGTIFTPSTLFSLKNILIVPNLSSNLLSVRKFTTDNNCTIEFDPFRFFIKDLKTKKILLRCNSQGPLYSLSSLSYGAVHRALAAVRRSPNLWH</sequence>